<evidence type="ECO:0000313" key="8">
    <source>
        <dbReference type="Proteomes" id="UP000521676"/>
    </source>
</evidence>
<dbReference type="Pfam" id="PF00226">
    <property type="entry name" value="DnaJ"/>
    <property type="match status" value="1"/>
</dbReference>
<sequence>MAEVRRRQQIDYYRVLQVDPAAETEVVEAAYKALVKKYHPDRNRAPEAEQRMAQINMAFDVLRDPEKRRDYNQIRDSLDRYNRNPPEQTARPRPTEKPVTTNESATSPSTQEEPPPPRTKPRPNYFVEREAREASHGFNPLPWVIAGMVFLILLTGCLLLLETAFGNPLATSFITTKNPNLPQSGYLVITAPPSTATPSPVGVLSREGALAFLQTPDSFDRRVLDLTITQPDTMRVTIRLSEKGGTTNAETVATSNKPDSLDLLRQSEQTAYVLIYTLYRQYPDLNRLVLTLTDPKDEKRQVYRADTTRNSAFSFFNWRGEVNPRQQVVQDMARFAAEDRMAYHYGASLDDQTHKIISNPTPENILAEAGVWVPSDGIQVKVEGSGAINIGYLINKNEQEMKSDWAKIFYALYTRFPYLDRISITKGVVGTSGTEIRVSERSLFNRVTQAGWAQRLFAKGIADPKSLIDSLPNDPSLSFQPPQTIQVEVKPGGSGKGKNWEISDPSRYLLQARIGNLTSERGKFMLLNLKLTNINTVRDWPNVSQLFTLLDGQGYSYRTDVIAALAQYLTPPSNAAPYGSIEPSKSFTILLVFDIPDNSSNLRLVMQDDTSTVVLPLN</sequence>
<dbReference type="SMART" id="SM00271">
    <property type="entry name" value="DnaJ"/>
    <property type="match status" value="1"/>
</dbReference>
<feature type="compositionally biased region" description="Low complexity" evidence="3">
    <location>
        <begin position="103"/>
        <end position="112"/>
    </location>
</feature>
<dbReference type="EMBL" id="JACATZ010000001">
    <property type="protein sequence ID" value="NWJ44848.1"/>
    <property type="molecule type" value="Genomic_DNA"/>
</dbReference>
<dbReference type="InterPro" id="IPR001623">
    <property type="entry name" value="DnaJ_domain"/>
</dbReference>
<gene>
    <name evidence="6" type="ORF">HXX08_03130</name>
    <name evidence="7" type="ORF">OZ401_002545</name>
</gene>
<dbReference type="SUPFAM" id="SSF46565">
    <property type="entry name" value="Chaperone J-domain"/>
    <property type="match status" value="1"/>
</dbReference>
<dbReference type="Gene3D" id="1.10.287.110">
    <property type="entry name" value="DnaJ domain"/>
    <property type="match status" value="1"/>
</dbReference>
<keyword evidence="1" id="KW-0732">Signal</keyword>
<dbReference type="EMBL" id="CP128399">
    <property type="protein sequence ID" value="WJW66730.1"/>
    <property type="molecule type" value="Genomic_DNA"/>
</dbReference>
<dbReference type="InterPro" id="IPR029050">
    <property type="entry name" value="Immunoprotect_excell_Ig-like"/>
</dbReference>
<dbReference type="Proteomes" id="UP001431572">
    <property type="component" value="Chromosome 1"/>
</dbReference>
<evidence type="ECO:0000256" key="1">
    <source>
        <dbReference type="ARBA" id="ARBA00022729"/>
    </source>
</evidence>
<dbReference type="Proteomes" id="UP000521676">
    <property type="component" value="Unassembled WGS sequence"/>
</dbReference>
<reference evidence="6 8" key="1">
    <citation type="submission" date="2020-06" db="EMBL/GenBank/DDBJ databases">
        <title>Anoxygenic phototrophic Chloroflexota member uses a Type I reaction center.</title>
        <authorList>
            <person name="Tsuji J.M."/>
            <person name="Shaw N.A."/>
            <person name="Nagashima S."/>
            <person name="Venkiteswaran J."/>
            <person name="Schiff S.L."/>
            <person name="Hanada S."/>
            <person name="Tank M."/>
            <person name="Neufeld J.D."/>
        </authorList>
    </citation>
    <scope>NUCLEOTIDE SEQUENCE [LARGE SCALE GENOMIC DNA]</scope>
    <source>
        <strain evidence="6">L227-S17</strain>
    </source>
</reference>
<evidence type="ECO:0000313" key="6">
    <source>
        <dbReference type="EMBL" id="NWJ44848.1"/>
    </source>
</evidence>
<evidence type="ECO:0000259" key="5">
    <source>
        <dbReference type="PROSITE" id="PS50076"/>
    </source>
</evidence>
<dbReference type="PANTHER" id="PTHR44145:SF3">
    <property type="entry name" value="DNAJ HOMOLOG SUBFAMILY A MEMBER 3, MITOCHONDRIAL"/>
    <property type="match status" value="1"/>
</dbReference>
<evidence type="ECO:0000256" key="4">
    <source>
        <dbReference type="SAM" id="Phobius"/>
    </source>
</evidence>
<dbReference type="Gene3D" id="2.60.40.1240">
    <property type="match status" value="1"/>
</dbReference>
<keyword evidence="2" id="KW-0143">Chaperone</keyword>
<name>A0A8T7LS68_9CHLR</name>
<keyword evidence="4" id="KW-0812">Transmembrane</keyword>
<feature type="transmembrane region" description="Helical" evidence="4">
    <location>
        <begin position="141"/>
        <end position="161"/>
    </location>
</feature>
<accession>A0A8T7LS68</accession>
<proteinExistence type="predicted"/>
<dbReference type="PANTHER" id="PTHR44145">
    <property type="entry name" value="DNAJ HOMOLOG SUBFAMILY A MEMBER 3, MITOCHONDRIAL"/>
    <property type="match status" value="1"/>
</dbReference>
<dbReference type="InterPro" id="IPR051938">
    <property type="entry name" value="Apopto_cytoskel_mod"/>
</dbReference>
<organism evidence="6 8">
    <name type="scientific">Candidatus Chlorohelix allophototropha</name>
    <dbReference type="NCBI Taxonomy" id="3003348"/>
    <lineage>
        <taxon>Bacteria</taxon>
        <taxon>Bacillati</taxon>
        <taxon>Chloroflexota</taxon>
        <taxon>Chloroflexia</taxon>
        <taxon>Candidatus Chloroheliales</taxon>
        <taxon>Candidatus Chloroheliaceae</taxon>
        <taxon>Candidatus Chlorohelix</taxon>
    </lineage>
</organism>
<dbReference type="PRINTS" id="PR00625">
    <property type="entry name" value="JDOMAIN"/>
</dbReference>
<feature type="domain" description="J" evidence="5">
    <location>
        <begin position="11"/>
        <end position="75"/>
    </location>
</feature>
<reference evidence="7" key="2">
    <citation type="journal article" date="2024" name="Nature">
        <title>Anoxygenic phototroph of the Chloroflexota uses a type I reaction centre.</title>
        <authorList>
            <person name="Tsuji J.M."/>
            <person name="Shaw N.A."/>
            <person name="Nagashima S."/>
            <person name="Venkiteswaran J.J."/>
            <person name="Schiff S.L."/>
            <person name="Watanabe T."/>
            <person name="Fukui M."/>
            <person name="Hanada S."/>
            <person name="Tank M."/>
            <person name="Neufeld J.D."/>
        </authorList>
    </citation>
    <scope>NUCLEOTIDE SEQUENCE</scope>
    <source>
        <strain evidence="7">L227-S17</strain>
    </source>
</reference>
<dbReference type="AlphaFoldDB" id="A0A8T7LS68"/>
<evidence type="ECO:0000313" key="7">
    <source>
        <dbReference type="EMBL" id="WJW66730.1"/>
    </source>
</evidence>
<keyword evidence="9" id="KW-1185">Reference proteome</keyword>
<dbReference type="CDD" id="cd06257">
    <property type="entry name" value="DnaJ"/>
    <property type="match status" value="1"/>
</dbReference>
<dbReference type="InterPro" id="IPR036869">
    <property type="entry name" value="J_dom_sf"/>
</dbReference>
<dbReference type="PROSITE" id="PS50076">
    <property type="entry name" value="DNAJ_2"/>
    <property type="match status" value="1"/>
</dbReference>
<dbReference type="RefSeq" id="WP_341468622.1">
    <property type="nucleotide sequence ID" value="NZ_CP128399.1"/>
</dbReference>
<keyword evidence="4" id="KW-1133">Transmembrane helix</keyword>
<keyword evidence="4" id="KW-0472">Membrane</keyword>
<evidence type="ECO:0000256" key="2">
    <source>
        <dbReference type="ARBA" id="ARBA00023186"/>
    </source>
</evidence>
<evidence type="ECO:0000256" key="3">
    <source>
        <dbReference type="SAM" id="MobiDB-lite"/>
    </source>
</evidence>
<evidence type="ECO:0000313" key="9">
    <source>
        <dbReference type="Proteomes" id="UP001431572"/>
    </source>
</evidence>
<protein>
    <submittedName>
        <fullName evidence="6">DnaJ domain-containing protein</fullName>
    </submittedName>
</protein>
<feature type="region of interest" description="Disordered" evidence="3">
    <location>
        <begin position="74"/>
        <end position="123"/>
    </location>
</feature>